<dbReference type="InterPro" id="IPR001296">
    <property type="entry name" value="Glyco_trans_1"/>
</dbReference>
<protein>
    <recommendedName>
        <fullName evidence="5">Glycosyl transferase</fullName>
    </recommendedName>
</protein>
<comment type="caution">
    <text evidence="3">The sequence shown here is derived from an EMBL/GenBank/DDBJ whole genome shotgun (WGS) entry which is preliminary data.</text>
</comment>
<feature type="domain" description="Glycosyltransferase subfamily 4-like N-terminal" evidence="2">
    <location>
        <begin position="18"/>
        <end position="133"/>
    </location>
</feature>
<accession>A0A1G1WIM3</accession>
<dbReference type="Gene3D" id="3.40.50.2000">
    <property type="entry name" value="Glycogen Phosphorylase B"/>
    <property type="match status" value="2"/>
</dbReference>
<evidence type="ECO:0000259" key="1">
    <source>
        <dbReference type="Pfam" id="PF00534"/>
    </source>
</evidence>
<dbReference type="GO" id="GO:0016757">
    <property type="term" value="F:glycosyltransferase activity"/>
    <property type="evidence" value="ECO:0007669"/>
    <property type="project" value="InterPro"/>
</dbReference>
<evidence type="ECO:0000313" key="3">
    <source>
        <dbReference type="EMBL" id="OGY27057.1"/>
    </source>
</evidence>
<evidence type="ECO:0000259" key="2">
    <source>
        <dbReference type="Pfam" id="PF13439"/>
    </source>
</evidence>
<dbReference type="Pfam" id="PF00534">
    <property type="entry name" value="Glycos_transf_1"/>
    <property type="match status" value="1"/>
</dbReference>
<proteinExistence type="predicted"/>
<organism evidence="3 4">
    <name type="scientific">Candidatus Woykebacteria bacterium RBG_16_43_9</name>
    <dbReference type="NCBI Taxonomy" id="1802596"/>
    <lineage>
        <taxon>Bacteria</taxon>
        <taxon>Candidatus Woykeibacteriota</taxon>
    </lineage>
</organism>
<evidence type="ECO:0000313" key="4">
    <source>
        <dbReference type="Proteomes" id="UP000176389"/>
    </source>
</evidence>
<feature type="domain" description="Glycosyl transferase family 1" evidence="1">
    <location>
        <begin position="172"/>
        <end position="309"/>
    </location>
</feature>
<dbReference type="Pfam" id="PF13439">
    <property type="entry name" value="Glyco_transf_4"/>
    <property type="match status" value="1"/>
</dbReference>
<dbReference type="InterPro" id="IPR028098">
    <property type="entry name" value="Glyco_trans_4-like_N"/>
</dbReference>
<dbReference type="Proteomes" id="UP000176389">
    <property type="component" value="Unassembled WGS sequence"/>
</dbReference>
<dbReference type="EMBL" id="MHCS01000004">
    <property type="protein sequence ID" value="OGY27057.1"/>
    <property type="molecule type" value="Genomic_DNA"/>
</dbReference>
<dbReference type="PANTHER" id="PTHR12526">
    <property type="entry name" value="GLYCOSYLTRANSFERASE"/>
    <property type="match status" value="1"/>
</dbReference>
<sequence length="343" mass="38742">MKIAQIAPLYYRIPPEKYGGTERVVHYLTEELVKRGHDVTLFASGDSETRAKLVPIVPKELREQTPISHVNHTILEVAKVYRQAENFDLIHNNAYPDYLVLPAAKSSSTPTVTTVHLPVQEDVKRIFQNYKNLPFVSISKRMRKSLPGLNYVATIYHGIPTQAFPFRKTVGDFLLFVGRISEQKGTHTAIEVAEKLSMKLVIAAKLDPTDSLDYFNEKIKPKLKNKNITWVGEVDERQRNILMSKALCLLNPINWEEPFGLVMIEAMATGCPVVVFNHGSASELVINGKTGFIVNDINEIVEAIKKVKNISPIACRGHVENNFSLEKMVNEYEKLFKKIARAT</sequence>
<gene>
    <name evidence="3" type="ORF">A2Z11_00920</name>
</gene>
<evidence type="ECO:0008006" key="5">
    <source>
        <dbReference type="Google" id="ProtNLM"/>
    </source>
</evidence>
<dbReference type="PANTHER" id="PTHR12526:SF595">
    <property type="entry name" value="BLL5217 PROTEIN"/>
    <property type="match status" value="1"/>
</dbReference>
<reference evidence="3 4" key="1">
    <citation type="journal article" date="2016" name="Nat. Commun.">
        <title>Thousands of microbial genomes shed light on interconnected biogeochemical processes in an aquifer system.</title>
        <authorList>
            <person name="Anantharaman K."/>
            <person name="Brown C.T."/>
            <person name="Hug L.A."/>
            <person name="Sharon I."/>
            <person name="Castelle C.J."/>
            <person name="Probst A.J."/>
            <person name="Thomas B.C."/>
            <person name="Singh A."/>
            <person name="Wilkins M.J."/>
            <person name="Karaoz U."/>
            <person name="Brodie E.L."/>
            <person name="Williams K.H."/>
            <person name="Hubbard S.S."/>
            <person name="Banfield J.F."/>
        </authorList>
    </citation>
    <scope>NUCLEOTIDE SEQUENCE [LARGE SCALE GENOMIC DNA]</scope>
</reference>
<dbReference type="SUPFAM" id="SSF53756">
    <property type="entry name" value="UDP-Glycosyltransferase/glycogen phosphorylase"/>
    <property type="match status" value="1"/>
</dbReference>
<dbReference type="AlphaFoldDB" id="A0A1G1WIM3"/>
<dbReference type="STRING" id="1802596.A2Z11_00920"/>
<name>A0A1G1WIM3_9BACT</name>
<dbReference type="CDD" id="cd03802">
    <property type="entry name" value="GT4_AviGT4-like"/>
    <property type="match status" value="1"/>
</dbReference>